<name>C7M0W2_ACIFD</name>
<dbReference type="KEGG" id="afo:Afer_1704"/>
<protein>
    <submittedName>
        <fullName evidence="2">Uncharacterized protein</fullName>
    </submittedName>
</protein>
<feature type="transmembrane region" description="Helical" evidence="1">
    <location>
        <begin position="14"/>
        <end position="33"/>
    </location>
</feature>
<dbReference type="STRING" id="525909.Afer_1704"/>
<dbReference type="Proteomes" id="UP000000771">
    <property type="component" value="Chromosome"/>
</dbReference>
<dbReference type="EMBL" id="CP001631">
    <property type="protein sequence ID" value="ACU54620.1"/>
    <property type="molecule type" value="Genomic_DNA"/>
</dbReference>
<organism evidence="2 3">
    <name type="scientific">Acidimicrobium ferrooxidans (strain DSM 10331 / JCM 15462 / NBRC 103882 / ICP)</name>
    <dbReference type="NCBI Taxonomy" id="525909"/>
    <lineage>
        <taxon>Bacteria</taxon>
        <taxon>Bacillati</taxon>
        <taxon>Actinomycetota</taxon>
        <taxon>Acidimicrobiia</taxon>
        <taxon>Acidimicrobiales</taxon>
        <taxon>Acidimicrobiaceae</taxon>
        <taxon>Acidimicrobium</taxon>
    </lineage>
</organism>
<accession>C7M0W2</accession>
<dbReference type="AlphaFoldDB" id="C7M0W2"/>
<proteinExistence type="predicted"/>
<keyword evidence="1" id="KW-1133">Transmembrane helix</keyword>
<evidence type="ECO:0000313" key="2">
    <source>
        <dbReference type="EMBL" id="ACU54620.1"/>
    </source>
</evidence>
<keyword evidence="1" id="KW-0812">Transmembrane</keyword>
<gene>
    <name evidence="2" type="ordered locus">Afer_1704</name>
</gene>
<dbReference type="HOGENOM" id="CLU_3264238_0_0_11"/>
<sequence length="41" mass="4431">MFASVTGYSAAADMTFAIPIGIFAASLVFGFFARRRLGSRR</sequence>
<evidence type="ECO:0000256" key="1">
    <source>
        <dbReference type="SAM" id="Phobius"/>
    </source>
</evidence>
<keyword evidence="1" id="KW-0472">Membrane</keyword>
<keyword evidence="3" id="KW-1185">Reference proteome</keyword>
<evidence type="ECO:0000313" key="3">
    <source>
        <dbReference type="Proteomes" id="UP000000771"/>
    </source>
</evidence>
<reference evidence="2 3" key="1">
    <citation type="journal article" date="2009" name="Stand. Genomic Sci.">
        <title>Complete genome sequence of Acidimicrobium ferrooxidans type strain (ICP).</title>
        <authorList>
            <person name="Clum A."/>
            <person name="Nolan M."/>
            <person name="Lang E."/>
            <person name="Glavina Del Rio T."/>
            <person name="Tice H."/>
            <person name="Copeland A."/>
            <person name="Cheng J.F."/>
            <person name="Lucas S."/>
            <person name="Chen F."/>
            <person name="Bruce D."/>
            <person name="Goodwin L."/>
            <person name="Pitluck S."/>
            <person name="Ivanova N."/>
            <person name="Mavrommatis K."/>
            <person name="Mikhailova N."/>
            <person name="Pati A."/>
            <person name="Chen A."/>
            <person name="Palaniappan K."/>
            <person name="Goker M."/>
            <person name="Spring S."/>
            <person name="Land M."/>
            <person name="Hauser L."/>
            <person name="Chang Y.J."/>
            <person name="Jeffries C.C."/>
            <person name="Chain P."/>
            <person name="Bristow J."/>
            <person name="Eisen J.A."/>
            <person name="Markowitz V."/>
            <person name="Hugenholtz P."/>
            <person name="Kyrpides N.C."/>
            <person name="Klenk H.P."/>
            <person name="Lapidus A."/>
        </authorList>
    </citation>
    <scope>NUCLEOTIDE SEQUENCE [LARGE SCALE GENOMIC DNA]</scope>
    <source>
        <strain evidence="3">DSM 10331 / JCM 15462 / NBRC 103882 / ICP</strain>
    </source>
</reference>